<evidence type="ECO:0000313" key="5">
    <source>
        <dbReference type="Proteomes" id="UP000236751"/>
    </source>
</evidence>
<accession>A0A1H5UEQ3</accession>
<keyword evidence="2" id="KW-0378">Hydrolase</keyword>
<dbReference type="PROSITE" id="PS51257">
    <property type="entry name" value="PROKAR_LIPOPROTEIN"/>
    <property type="match status" value="1"/>
</dbReference>
<dbReference type="EMBL" id="FNVK01000007">
    <property type="protein sequence ID" value="SEF73553.1"/>
    <property type="molecule type" value="Genomic_DNA"/>
</dbReference>
<gene>
    <name evidence="4" type="ORF">SAMN05216403_10781</name>
</gene>
<evidence type="ECO:0000256" key="1">
    <source>
        <dbReference type="ARBA" id="ARBA00023098"/>
    </source>
</evidence>
<protein>
    <submittedName>
        <fullName evidence="4">Patatin-like phospholipase</fullName>
    </submittedName>
</protein>
<dbReference type="Pfam" id="PF01734">
    <property type="entry name" value="Patatin"/>
    <property type="match status" value="1"/>
</dbReference>
<evidence type="ECO:0000256" key="2">
    <source>
        <dbReference type="PROSITE-ProRule" id="PRU01161"/>
    </source>
</evidence>
<feature type="active site" description="Proton acceptor" evidence="2">
    <location>
        <position position="255"/>
    </location>
</feature>
<dbReference type="InterPro" id="IPR002641">
    <property type="entry name" value="PNPLA_dom"/>
</dbReference>
<feature type="domain" description="PNPLA" evidence="3">
    <location>
        <begin position="60"/>
        <end position="268"/>
    </location>
</feature>
<evidence type="ECO:0000259" key="3">
    <source>
        <dbReference type="PROSITE" id="PS51635"/>
    </source>
</evidence>
<name>A0A1H5UEQ3_NITMU</name>
<dbReference type="InterPro" id="IPR016035">
    <property type="entry name" value="Acyl_Trfase/lysoPLipase"/>
</dbReference>
<comment type="caution">
    <text evidence="2">Lacks conserved residue(s) required for the propagation of feature annotation.</text>
</comment>
<sequence length="486" mass="53427">MVGMSIRLGTCVAVLAGALLLSGCGSFQVNPPLARYDPSSGYRFEKLEPGSNSDKLFVILVFSGGGTRAAALSYGVLEALRDTQIEWKNRKISLLDEVDVISSISGGSFPAAYYALYGLRIFDEFPNRFLYRSIQSELIDSALTPAGLLKLGGSTFGRSDLAAEFYDREVFGAGTYAEVIARARRPFVILNATDMTTGTQFPFTQDQFDLLCSDLSGISLGRAAAASSAYPGGLTPLTFKNYAGKCGYRQPEWVDLAVQDHKSRLNIRRAARAENRLSYTATDLNPRKYIHLTDGGVADNIGLREPLAAITSLNNSWSVLRLINQKKVDKLVVIVVNAGTNPTTRRDQRPEVPGLVDTLTAAAVVPLGNYSFDTLELLRQTVNEFNESMRLVSGCKELAASKGPRCELDIPVPHQIEFFPIEVAFEYIQAVDERNWFKNLPTTLELPRETVDKLRKVGQQILSEDPEFKRLMEVLHGCIPFAGQGC</sequence>
<dbReference type="Proteomes" id="UP000236751">
    <property type="component" value="Unassembled WGS sequence"/>
</dbReference>
<dbReference type="OrthoDB" id="8541087at2"/>
<dbReference type="PROSITE" id="PS51635">
    <property type="entry name" value="PNPLA"/>
    <property type="match status" value="1"/>
</dbReference>
<feature type="active site" description="Nucleophile" evidence="2">
    <location>
        <position position="105"/>
    </location>
</feature>
<organism evidence="4 5">
    <name type="scientific">Nitrosospira multiformis (strain ATCC 25196 / NCIMB 11849 / C 71)</name>
    <dbReference type="NCBI Taxonomy" id="323848"/>
    <lineage>
        <taxon>Bacteria</taxon>
        <taxon>Pseudomonadati</taxon>
        <taxon>Pseudomonadota</taxon>
        <taxon>Betaproteobacteria</taxon>
        <taxon>Nitrosomonadales</taxon>
        <taxon>Nitrosomonadaceae</taxon>
        <taxon>Nitrosospira</taxon>
    </lineage>
</organism>
<keyword evidence="2" id="KW-0442">Lipid degradation</keyword>
<dbReference type="GO" id="GO:0016042">
    <property type="term" value="P:lipid catabolic process"/>
    <property type="evidence" value="ECO:0007669"/>
    <property type="project" value="UniProtKB-UniRule"/>
</dbReference>
<keyword evidence="1 2" id="KW-0443">Lipid metabolism</keyword>
<dbReference type="Gene3D" id="3.40.1090.10">
    <property type="entry name" value="Cytosolic phospholipase A2 catalytic domain"/>
    <property type="match status" value="2"/>
</dbReference>
<dbReference type="GO" id="GO:0016787">
    <property type="term" value="F:hydrolase activity"/>
    <property type="evidence" value="ECO:0007669"/>
    <property type="project" value="UniProtKB-UniRule"/>
</dbReference>
<evidence type="ECO:0000313" key="4">
    <source>
        <dbReference type="EMBL" id="SEF73553.1"/>
    </source>
</evidence>
<proteinExistence type="predicted"/>
<reference evidence="4 5" key="1">
    <citation type="submission" date="2016-10" db="EMBL/GenBank/DDBJ databases">
        <authorList>
            <person name="de Groot N.N."/>
        </authorList>
    </citation>
    <scope>NUCLEOTIDE SEQUENCE [LARGE SCALE GENOMIC DNA]</scope>
    <source>
        <strain evidence="4 5">Nl13</strain>
    </source>
</reference>
<dbReference type="AlphaFoldDB" id="A0A1H5UEQ3"/>
<dbReference type="SUPFAM" id="SSF52151">
    <property type="entry name" value="FabD/lysophospholipase-like"/>
    <property type="match status" value="1"/>
</dbReference>